<name>A0A9W6Y3Z5_9STRA</name>
<dbReference type="PANTHER" id="PTHR37984:SF5">
    <property type="entry name" value="PROTEIN NYNRIN-LIKE"/>
    <property type="match status" value="1"/>
</dbReference>
<protein>
    <submittedName>
        <fullName evidence="3">Unnamed protein product</fullName>
    </submittedName>
</protein>
<dbReference type="InterPro" id="IPR036397">
    <property type="entry name" value="RNaseH_sf"/>
</dbReference>
<accession>A0A9W6Y3Z5</accession>
<gene>
    <name evidence="3" type="ORF">Pfra01_002100900</name>
</gene>
<dbReference type="InterPro" id="IPR050951">
    <property type="entry name" value="Retrovirus_Pol_polyprotein"/>
</dbReference>
<dbReference type="AlphaFoldDB" id="A0A9W6Y3Z5"/>
<evidence type="ECO:0000259" key="2">
    <source>
        <dbReference type="PROSITE" id="PS50994"/>
    </source>
</evidence>
<dbReference type="Pfam" id="PF00665">
    <property type="entry name" value="rve"/>
    <property type="match status" value="1"/>
</dbReference>
<evidence type="ECO:0000313" key="3">
    <source>
        <dbReference type="EMBL" id="GMF51733.1"/>
    </source>
</evidence>
<dbReference type="Proteomes" id="UP001165121">
    <property type="component" value="Unassembled WGS sequence"/>
</dbReference>
<evidence type="ECO:0000256" key="1">
    <source>
        <dbReference type="SAM" id="Coils"/>
    </source>
</evidence>
<sequence>MSPKMARFLTHFSQYTFILHHVRGKMNVVADALSRPPPEGLEDEEEKEPPLPDVTYTVHDCSDECAKNAAQVHEHRVRSAVLRNLSPEDTHLLLDDVDLRGESRPIGVAQQQVNTVDYHFVSPHLAPETNRAFQKGYEEDPAFKQQWLEGAQKEKFVKHYGLLFFKQKKGETVYRLCVPNVKELRTNVMIEFHDGKSSAHPGSRRTYLKAAQWYCWSTMDRDVREYVRTCETCARWKSSSQKKKGLLIPIPVPNECWEVVSMDFITGLPVSEGFDAILVAVDKLSKRAKYAPTYSTADAKDIAKVFFDAVVRRHGLPKAIISDRDSKFISDFWKSLMKLMGIKLSMTTAYRAQADGQTERQNLVLEDALRCMVSYYGDDWVKHVGTIEYAHSTLVNASTKFAPFELNTGRKVSDIVAAEMKDLLQSENDVTLAEFAKNFAKERQEIVERARQNLKEAQARGKEHYDRKRRQVVFKEGD</sequence>
<dbReference type="Gene3D" id="1.10.340.70">
    <property type="match status" value="1"/>
</dbReference>
<keyword evidence="4" id="KW-1185">Reference proteome</keyword>
<feature type="domain" description="Integrase catalytic" evidence="2">
    <location>
        <begin position="249"/>
        <end position="411"/>
    </location>
</feature>
<evidence type="ECO:0000313" key="4">
    <source>
        <dbReference type="Proteomes" id="UP001165121"/>
    </source>
</evidence>
<keyword evidence="1" id="KW-0175">Coiled coil</keyword>
<proteinExistence type="predicted"/>
<dbReference type="FunFam" id="1.10.340.70:FF:000001">
    <property type="entry name" value="Retrovirus-related Pol polyprotein from transposon gypsy-like Protein"/>
    <property type="match status" value="1"/>
</dbReference>
<dbReference type="GO" id="GO:0003676">
    <property type="term" value="F:nucleic acid binding"/>
    <property type="evidence" value="ECO:0007669"/>
    <property type="project" value="InterPro"/>
</dbReference>
<dbReference type="PANTHER" id="PTHR37984">
    <property type="entry name" value="PROTEIN CBG26694"/>
    <property type="match status" value="1"/>
</dbReference>
<organism evidence="3 4">
    <name type="scientific">Phytophthora fragariaefolia</name>
    <dbReference type="NCBI Taxonomy" id="1490495"/>
    <lineage>
        <taxon>Eukaryota</taxon>
        <taxon>Sar</taxon>
        <taxon>Stramenopiles</taxon>
        <taxon>Oomycota</taxon>
        <taxon>Peronosporomycetes</taxon>
        <taxon>Peronosporales</taxon>
        <taxon>Peronosporaceae</taxon>
        <taxon>Phytophthora</taxon>
    </lineage>
</organism>
<dbReference type="InterPro" id="IPR041588">
    <property type="entry name" value="Integrase_H2C2"/>
</dbReference>
<dbReference type="Pfam" id="PF17921">
    <property type="entry name" value="Integrase_H2C2"/>
    <property type="match status" value="1"/>
</dbReference>
<dbReference type="GO" id="GO:0015074">
    <property type="term" value="P:DNA integration"/>
    <property type="evidence" value="ECO:0007669"/>
    <property type="project" value="InterPro"/>
</dbReference>
<dbReference type="PROSITE" id="PS50994">
    <property type="entry name" value="INTEGRASE"/>
    <property type="match status" value="1"/>
</dbReference>
<feature type="coiled-coil region" evidence="1">
    <location>
        <begin position="437"/>
        <end position="467"/>
    </location>
</feature>
<dbReference type="InterPro" id="IPR012337">
    <property type="entry name" value="RNaseH-like_sf"/>
</dbReference>
<dbReference type="InterPro" id="IPR001584">
    <property type="entry name" value="Integrase_cat-core"/>
</dbReference>
<comment type="caution">
    <text evidence="3">The sequence shown here is derived from an EMBL/GenBank/DDBJ whole genome shotgun (WGS) entry which is preliminary data.</text>
</comment>
<reference evidence="3" key="1">
    <citation type="submission" date="2023-04" db="EMBL/GenBank/DDBJ databases">
        <title>Phytophthora fragariaefolia NBRC 109709.</title>
        <authorList>
            <person name="Ichikawa N."/>
            <person name="Sato H."/>
            <person name="Tonouchi N."/>
        </authorList>
    </citation>
    <scope>NUCLEOTIDE SEQUENCE</scope>
    <source>
        <strain evidence="3">NBRC 109709</strain>
    </source>
</reference>
<dbReference type="SUPFAM" id="SSF53098">
    <property type="entry name" value="Ribonuclease H-like"/>
    <property type="match status" value="1"/>
</dbReference>
<dbReference type="OrthoDB" id="164321at2759"/>
<dbReference type="Gene3D" id="3.30.420.10">
    <property type="entry name" value="Ribonuclease H-like superfamily/Ribonuclease H"/>
    <property type="match status" value="1"/>
</dbReference>
<dbReference type="EMBL" id="BSXT01002942">
    <property type="protein sequence ID" value="GMF51733.1"/>
    <property type="molecule type" value="Genomic_DNA"/>
</dbReference>